<dbReference type="EMBL" id="LT629751">
    <property type="protein sequence ID" value="SDS08232.1"/>
    <property type="molecule type" value="Genomic_DNA"/>
</dbReference>
<dbReference type="Proteomes" id="UP000243359">
    <property type="component" value="Chromosome I"/>
</dbReference>
<dbReference type="GO" id="GO:0016491">
    <property type="term" value="F:oxidoreductase activity"/>
    <property type="evidence" value="ECO:0007669"/>
    <property type="project" value="InterPro"/>
</dbReference>
<dbReference type="OrthoDB" id="9015064at2"/>
<dbReference type="InterPro" id="IPR009799">
    <property type="entry name" value="EthD_dom"/>
</dbReference>
<accession>A0A1H1PAJ1</accession>
<reference evidence="3" key="1">
    <citation type="submission" date="2016-10" db="EMBL/GenBank/DDBJ databases">
        <authorList>
            <person name="Varghese N."/>
            <person name="Submissions S."/>
        </authorList>
    </citation>
    <scope>NUCLEOTIDE SEQUENCE [LARGE SCALE GENOMIC DNA]</scope>
    <source>
        <strain evidence="3">KCTC 32247</strain>
    </source>
</reference>
<evidence type="ECO:0000313" key="3">
    <source>
        <dbReference type="Proteomes" id="UP000243359"/>
    </source>
</evidence>
<feature type="domain" description="EthD" evidence="1">
    <location>
        <begin position="130"/>
        <end position="198"/>
    </location>
</feature>
<dbReference type="STRING" id="1392877.SAMN05216221_1029"/>
<dbReference type="AlphaFoldDB" id="A0A1H1PAJ1"/>
<organism evidence="2 3">
    <name type="scientific">Pseudomonas oryzae</name>
    <dbReference type="NCBI Taxonomy" id="1392877"/>
    <lineage>
        <taxon>Bacteria</taxon>
        <taxon>Pseudomonadati</taxon>
        <taxon>Pseudomonadota</taxon>
        <taxon>Gammaproteobacteria</taxon>
        <taxon>Pseudomonadales</taxon>
        <taxon>Pseudomonadaceae</taxon>
        <taxon>Pseudomonas</taxon>
    </lineage>
</organism>
<sequence length="239" mass="26743">MEKVVYVVWRDRQVNPEEFASRLRGEVAEQLLALGARGLQVNVADAAVEPAAGLRQANLQPLMDGSVSLWLDSAIAQFRRPFDEAIAKAVERLAAYLVTESVPIRNTRFPAVPGERTHGFAQLAFLSRPPRLTHEAWLDIWHNRHTQVAIDTQDNFQYAQNVVVRPLTRGAPAIDAIVEECFPPAAMSDPLSFFDAPGDEEKFRRNLAAMMESCKRFIDYDKIDVLPTSQYLIARPSGA</sequence>
<name>A0A1H1PAJ1_9PSED</name>
<gene>
    <name evidence="2" type="ORF">SAMN05216221_1029</name>
</gene>
<proteinExistence type="predicted"/>
<protein>
    <submittedName>
        <fullName evidence="2">EthD domain-containing protein</fullName>
    </submittedName>
</protein>
<keyword evidence="3" id="KW-1185">Reference proteome</keyword>
<dbReference type="RefSeq" id="WP_090347919.1">
    <property type="nucleotide sequence ID" value="NZ_LT629751.1"/>
</dbReference>
<dbReference type="Pfam" id="PF07110">
    <property type="entry name" value="EthD"/>
    <property type="match status" value="1"/>
</dbReference>
<dbReference type="SUPFAM" id="SSF54909">
    <property type="entry name" value="Dimeric alpha+beta barrel"/>
    <property type="match status" value="1"/>
</dbReference>
<dbReference type="InterPro" id="IPR011008">
    <property type="entry name" value="Dimeric_a/b-barrel"/>
</dbReference>
<evidence type="ECO:0000259" key="1">
    <source>
        <dbReference type="Pfam" id="PF07110"/>
    </source>
</evidence>
<evidence type="ECO:0000313" key="2">
    <source>
        <dbReference type="EMBL" id="SDS08232.1"/>
    </source>
</evidence>